<dbReference type="EMBL" id="UYRU01056770">
    <property type="protein sequence ID" value="VDN13576.1"/>
    <property type="molecule type" value="Genomic_DNA"/>
</dbReference>
<gene>
    <name evidence="1" type="ORF">DILT_LOCUS9407</name>
</gene>
<organism evidence="1 2">
    <name type="scientific">Dibothriocephalus latus</name>
    <name type="common">Fish tapeworm</name>
    <name type="synonym">Diphyllobothrium latum</name>
    <dbReference type="NCBI Taxonomy" id="60516"/>
    <lineage>
        <taxon>Eukaryota</taxon>
        <taxon>Metazoa</taxon>
        <taxon>Spiralia</taxon>
        <taxon>Lophotrochozoa</taxon>
        <taxon>Platyhelminthes</taxon>
        <taxon>Cestoda</taxon>
        <taxon>Eucestoda</taxon>
        <taxon>Diphyllobothriidea</taxon>
        <taxon>Diphyllobothriidae</taxon>
        <taxon>Dibothriocephalus</taxon>
    </lineage>
</organism>
<dbReference type="AlphaFoldDB" id="A0A3P7P665"/>
<accession>A0A3P7P665</accession>
<name>A0A3P7P665_DIBLA</name>
<evidence type="ECO:0000313" key="1">
    <source>
        <dbReference type="EMBL" id="VDN13576.1"/>
    </source>
</evidence>
<sequence>MAPLHLCHIGHKSAAYLPALFNLPLNDSIIPDCCRQSIIIPLVKIGKNLSPSASYRPVNHLIPLADILERLSNPLLTSVLKLSDQVVGPQWLFELTYAILEGFNRQKPAKRTVAVSIDPSRASECVRSDRFVHDSVSMNVLNVLIR</sequence>
<proteinExistence type="predicted"/>
<keyword evidence="2" id="KW-1185">Reference proteome</keyword>
<protein>
    <submittedName>
        <fullName evidence="1">Uncharacterized protein</fullName>
    </submittedName>
</protein>
<dbReference type="OrthoDB" id="6436339at2759"/>
<reference evidence="1 2" key="1">
    <citation type="submission" date="2018-11" db="EMBL/GenBank/DDBJ databases">
        <authorList>
            <consortium name="Pathogen Informatics"/>
        </authorList>
    </citation>
    <scope>NUCLEOTIDE SEQUENCE [LARGE SCALE GENOMIC DNA]</scope>
</reference>
<evidence type="ECO:0000313" key="2">
    <source>
        <dbReference type="Proteomes" id="UP000281553"/>
    </source>
</evidence>
<dbReference type="Proteomes" id="UP000281553">
    <property type="component" value="Unassembled WGS sequence"/>
</dbReference>